<evidence type="ECO:0000313" key="1">
    <source>
        <dbReference type="EMBL" id="EPS69241.1"/>
    </source>
</evidence>
<protein>
    <submittedName>
        <fullName evidence="1">Uncharacterized protein</fullName>
    </submittedName>
</protein>
<dbReference type="EMBL" id="AUSU01002215">
    <property type="protein sequence ID" value="EPS69241.1"/>
    <property type="molecule type" value="Genomic_DNA"/>
</dbReference>
<sequence length="79" mass="8747">SQFRDQMEIYPIGSYSFGFSSPLAVPMVGISSTGQQLPNPLLLLEQYSDEEPDGSLKEVNSCAAAKDISDHANENRKYY</sequence>
<evidence type="ECO:0000313" key="2">
    <source>
        <dbReference type="Proteomes" id="UP000015453"/>
    </source>
</evidence>
<gene>
    <name evidence="1" type="ORF">M569_05529</name>
</gene>
<proteinExistence type="predicted"/>
<accession>S8CWA4</accession>
<organism evidence="1 2">
    <name type="scientific">Genlisea aurea</name>
    <dbReference type="NCBI Taxonomy" id="192259"/>
    <lineage>
        <taxon>Eukaryota</taxon>
        <taxon>Viridiplantae</taxon>
        <taxon>Streptophyta</taxon>
        <taxon>Embryophyta</taxon>
        <taxon>Tracheophyta</taxon>
        <taxon>Spermatophyta</taxon>
        <taxon>Magnoliopsida</taxon>
        <taxon>eudicotyledons</taxon>
        <taxon>Gunneridae</taxon>
        <taxon>Pentapetalae</taxon>
        <taxon>asterids</taxon>
        <taxon>lamiids</taxon>
        <taxon>Lamiales</taxon>
        <taxon>Lentibulariaceae</taxon>
        <taxon>Genlisea</taxon>
    </lineage>
</organism>
<keyword evidence="2" id="KW-1185">Reference proteome</keyword>
<dbReference type="Proteomes" id="UP000015453">
    <property type="component" value="Unassembled WGS sequence"/>
</dbReference>
<dbReference type="AlphaFoldDB" id="S8CWA4"/>
<comment type="caution">
    <text evidence="1">The sequence shown here is derived from an EMBL/GenBank/DDBJ whole genome shotgun (WGS) entry which is preliminary data.</text>
</comment>
<name>S8CWA4_9LAMI</name>
<feature type="non-terminal residue" evidence="1">
    <location>
        <position position="1"/>
    </location>
</feature>
<reference evidence="1 2" key="1">
    <citation type="journal article" date="2013" name="BMC Genomics">
        <title>The miniature genome of a carnivorous plant Genlisea aurea contains a low number of genes and short non-coding sequences.</title>
        <authorList>
            <person name="Leushkin E.V."/>
            <person name="Sutormin R.A."/>
            <person name="Nabieva E.R."/>
            <person name="Penin A.A."/>
            <person name="Kondrashov A.S."/>
            <person name="Logacheva M.D."/>
        </authorList>
    </citation>
    <scope>NUCLEOTIDE SEQUENCE [LARGE SCALE GENOMIC DNA]</scope>
</reference>